<proteinExistence type="predicted"/>
<comment type="caution">
    <text evidence="2">The sequence shown here is derived from an EMBL/GenBank/DDBJ whole genome shotgun (WGS) entry which is preliminary data.</text>
</comment>
<organism evidence="2 3">
    <name type="scientific">Plantactinospora mayteni</name>
    <dbReference type="NCBI Taxonomy" id="566021"/>
    <lineage>
        <taxon>Bacteria</taxon>
        <taxon>Bacillati</taxon>
        <taxon>Actinomycetota</taxon>
        <taxon>Actinomycetes</taxon>
        <taxon>Micromonosporales</taxon>
        <taxon>Micromonosporaceae</taxon>
        <taxon>Plantactinospora</taxon>
    </lineage>
</organism>
<protein>
    <submittedName>
        <fullName evidence="2">Uncharacterized protein</fullName>
    </submittedName>
</protein>
<dbReference type="Proteomes" id="UP000621500">
    <property type="component" value="Unassembled WGS sequence"/>
</dbReference>
<reference evidence="2 3" key="1">
    <citation type="submission" date="2021-01" db="EMBL/GenBank/DDBJ databases">
        <title>Whole genome shotgun sequence of Plantactinospora mayteni NBRC 109088.</title>
        <authorList>
            <person name="Komaki H."/>
            <person name="Tamura T."/>
        </authorList>
    </citation>
    <scope>NUCLEOTIDE SEQUENCE [LARGE SCALE GENOMIC DNA]</scope>
    <source>
        <strain evidence="2 3">NBRC 109088</strain>
    </source>
</reference>
<feature type="region of interest" description="Disordered" evidence="1">
    <location>
        <begin position="1"/>
        <end position="28"/>
    </location>
</feature>
<evidence type="ECO:0000313" key="2">
    <source>
        <dbReference type="EMBL" id="GIH00103.1"/>
    </source>
</evidence>
<feature type="compositionally biased region" description="Acidic residues" evidence="1">
    <location>
        <begin position="1"/>
        <end position="11"/>
    </location>
</feature>
<name>A0ABQ4EZK3_9ACTN</name>
<gene>
    <name evidence="2" type="ORF">Pma05_66750</name>
</gene>
<sequence length="132" mass="14061">MDLDLDSDDSGVQELSSCRQARSDEPESLSRLLVEKVQQARLIPCGVGSADPARLEPARSAYLPSRSYSGSGPGRPQRRQWRVACRVIDQAAVTYPNPPPPAVENGFTPVDPMVGVVSLMPSAVHIAGHVGG</sequence>
<dbReference type="EMBL" id="BONX01000050">
    <property type="protein sequence ID" value="GIH00103.1"/>
    <property type="molecule type" value="Genomic_DNA"/>
</dbReference>
<accession>A0ABQ4EZK3</accession>
<evidence type="ECO:0000256" key="1">
    <source>
        <dbReference type="SAM" id="MobiDB-lite"/>
    </source>
</evidence>
<evidence type="ECO:0000313" key="3">
    <source>
        <dbReference type="Proteomes" id="UP000621500"/>
    </source>
</evidence>
<keyword evidence="3" id="KW-1185">Reference proteome</keyword>